<keyword evidence="5" id="KW-1185">Reference proteome</keyword>
<organism evidence="4 5">
    <name type="scientific">Aromia moschata</name>
    <dbReference type="NCBI Taxonomy" id="1265417"/>
    <lineage>
        <taxon>Eukaryota</taxon>
        <taxon>Metazoa</taxon>
        <taxon>Ecdysozoa</taxon>
        <taxon>Arthropoda</taxon>
        <taxon>Hexapoda</taxon>
        <taxon>Insecta</taxon>
        <taxon>Pterygota</taxon>
        <taxon>Neoptera</taxon>
        <taxon>Endopterygota</taxon>
        <taxon>Coleoptera</taxon>
        <taxon>Polyphaga</taxon>
        <taxon>Cucujiformia</taxon>
        <taxon>Chrysomeloidea</taxon>
        <taxon>Cerambycidae</taxon>
        <taxon>Cerambycinae</taxon>
        <taxon>Callichromatini</taxon>
        <taxon>Aromia</taxon>
    </lineage>
</organism>
<sequence length="205" mass="23365">MASYTIEQRVQMIKLYYQNECSLVKTLRPFYGRRDDPSNSTLQRLVAKFETIGSVNNLPTPVHQKNARSTDNIAAVRVLSTAAKGKVTVAALHTLEFYYLSGQPALIPYFKQKISAYQIHILRGDPVSYSIVSGNDLRQFAIGAKTGVMTIIRQLDREDLNRYQLVYLLCFFFAGRFDLKFVLAIIIAFSLDPMITPYNYDYTPL</sequence>
<dbReference type="AlphaFoldDB" id="A0AAV8YU04"/>
<dbReference type="Proteomes" id="UP001162162">
    <property type="component" value="Unassembled WGS sequence"/>
</dbReference>
<keyword evidence="2" id="KW-0812">Transmembrane</keyword>
<keyword evidence="1" id="KW-0106">Calcium</keyword>
<gene>
    <name evidence="4" type="ORF">NQ318_000372</name>
</gene>
<dbReference type="SUPFAM" id="SSF49313">
    <property type="entry name" value="Cadherin-like"/>
    <property type="match status" value="1"/>
</dbReference>
<accession>A0AAV8YU04</accession>
<dbReference type="Pfam" id="PF16087">
    <property type="entry name" value="DUF4817"/>
    <property type="match status" value="1"/>
</dbReference>
<dbReference type="GO" id="GO:0016020">
    <property type="term" value="C:membrane"/>
    <property type="evidence" value="ECO:0007669"/>
    <property type="project" value="InterPro"/>
</dbReference>
<dbReference type="InterPro" id="IPR002126">
    <property type="entry name" value="Cadherin-like_dom"/>
</dbReference>
<dbReference type="GO" id="GO:0005509">
    <property type="term" value="F:calcium ion binding"/>
    <property type="evidence" value="ECO:0007669"/>
    <property type="project" value="UniProtKB-UniRule"/>
</dbReference>
<dbReference type="GO" id="GO:0007156">
    <property type="term" value="P:homophilic cell adhesion via plasma membrane adhesion molecules"/>
    <property type="evidence" value="ECO:0007669"/>
    <property type="project" value="InterPro"/>
</dbReference>
<dbReference type="Pfam" id="PF00028">
    <property type="entry name" value="Cadherin"/>
    <property type="match status" value="1"/>
</dbReference>
<keyword evidence="2" id="KW-1133">Transmembrane helix</keyword>
<feature type="domain" description="Cadherin" evidence="3">
    <location>
        <begin position="114"/>
        <end position="165"/>
    </location>
</feature>
<evidence type="ECO:0000256" key="2">
    <source>
        <dbReference type="SAM" id="Phobius"/>
    </source>
</evidence>
<dbReference type="InterPro" id="IPR015919">
    <property type="entry name" value="Cadherin-like_sf"/>
</dbReference>
<reference evidence="4" key="1">
    <citation type="journal article" date="2023" name="Insect Mol. Biol.">
        <title>Genome sequencing provides insights into the evolution of gene families encoding plant cell wall-degrading enzymes in longhorned beetles.</title>
        <authorList>
            <person name="Shin N.R."/>
            <person name="Okamura Y."/>
            <person name="Kirsch R."/>
            <person name="Pauchet Y."/>
        </authorList>
    </citation>
    <scope>NUCLEOTIDE SEQUENCE</scope>
    <source>
        <strain evidence="4">AMC_N1</strain>
    </source>
</reference>
<dbReference type="InterPro" id="IPR032135">
    <property type="entry name" value="DUF4817"/>
</dbReference>
<comment type="caution">
    <text evidence="4">The sequence shown here is derived from an EMBL/GenBank/DDBJ whole genome shotgun (WGS) entry which is preliminary data.</text>
</comment>
<dbReference type="CDD" id="cd11304">
    <property type="entry name" value="Cadherin_repeat"/>
    <property type="match status" value="1"/>
</dbReference>
<proteinExistence type="predicted"/>
<name>A0AAV8YU04_9CUCU</name>
<dbReference type="Gene3D" id="2.60.40.60">
    <property type="entry name" value="Cadherins"/>
    <property type="match status" value="1"/>
</dbReference>
<evidence type="ECO:0000259" key="3">
    <source>
        <dbReference type="PROSITE" id="PS50268"/>
    </source>
</evidence>
<dbReference type="PROSITE" id="PS50268">
    <property type="entry name" value="CADHERIN_2"/>
    <property type="match status" value="1"/>
</dbReference>
<protein>
    <recommendedName>
        <fullName evidence="3">Cadherin domain-containing protein</fullName>
    </recommendedName>
</protein>
<feature type="transmembrane region" description="Helical" evidence="2">
    <location>
        <begin position="165"/>
        <end position="191"/>
    </location>
</feature>
<dbReference type="EMBL" id="JAPWTK010000041">
    <property type="protein sequence ID" value="KAJ8954942.1"/>
    <property type="molecule type" value="Genomic_DNA"/>
</dbReference>
<evidence type="ECO:0000313" key="5">
    <source>
        <dbReference type="Proteomes" id="UP001162162"/>
    </source>
</evidence>
<keyword evidence="2" id="KW-0472">Membrane</keyword>
<evidence type="ECO:0000313" key="4">
    <source>
        <dbReference type="EMBL" id="KAJ8954942.1"/>
    </source>
</evidence>
<evidence type="ECO:0000256" key="1">
    <source>
        <dbReference type="PROSITE-ProRule" id="PRU00043"/>
    </source>
</evidence>